<organism evidence="1 2">
    <name type="scientific">Belliella kenyensis</name>
    <dbReference type="NCBI Taxonomy" id="1472724"/>
    <lineage>
        <taxon>Bacteria</taxon>
        <taxon>Pseudomonadati</taxon>
        <taxon>Bacteroidota</taxon>
        <taxon>Cytophagia</taxon>
        <taxon>Cytophagales</taxon>
        <taxon>Cyclobacteriaceae</taxon>
        <taxon>Belliella</taxon>
    </lineage>
</organism>
<dbReference type="Proteomes" id="UP001595766">
    <property type="component" value="Unassembled WGS sequence"/>
</dbReference>
<dbReference type="EMBL" id="JBHSAV010000017">
    <property type="protein sequence ID" value="MFC3975950.1"/>
    <property type="molecule type" value="Genomic_DNA"/>
</dbReference>
<evidence type="ECO:0000313" key="1">
    <source>
        <dbReference type="EMBL" id="MFC3975950.1"/>
    </source>
</evidence>
<evidence type="ECO:0000313" key="2">
    <source>
        <dbReference type="Proteomes" id="UP001595766"/>
    </source>
</evidence>
<comment type="caution">
    <text evidence="1">The sequence shown here is derived from an EMBL/GenBank/DDBJ whole genome shotgun (WGS) entry which is preliminary data.</text>
</comment>
<dbReference type="RefSeq" id="WP_241293058.1">
    <property type="nucleotide sequence ID" value="NZ_JAKZGR010000004.1"/>
</dbReference>
<accession>A0ABV8EK96</accession>
<gene>
    <name evidence="1" type="ORF">ACFOUP_06155</name>
</gene>
<protein>
    <submittedName>
        <fullName evidence="1">Uncharacterized protein</fullName>
    </submittedName>
</protein>
<sequence>MSINRILLTEIRPQKNLGKSSAIGLQQPEGGDFEALHWQPSTNCDRSTKLDLTTEPPLLASGLNIVRSVFVFHLVFQCRFCLALALEALLKALVERWLVRLLNVLTIALQSRTPIKLKARE</sequence>
<reference evidence="2" key="1">
    <citation type="journal article" date="2019" name="Int. J. Syst. Evol. Microbiol.">
        <title>The Global Catalogue of Microorganisms (GCM) 10K type strain sequencing project: providing services to taxonomists for standard genome sequencing and annotation.</title>
        <authorList>
            <consortium name="The Broad Institute Genomics Platform"/>
            <consortium name="The Broad Institute Genome Sequencing Center for Infectious Disease"/>
            <person name="Wu L."/>
            <person name="Ma J."/>
        </authorList>
    </citation>
    <scope>NUCLEOTIDE SEQUENCE [LARGE SCALE GENOMIC DNA]</scope>
    <source>
        <strain evidence="2">CECT 8551</strain>
    </source>
</reference>
<name>A0ABV8EK96_9BACT</name>
<keyword evidence="2" id="KW-1185">Reference proteome</keyword>
<proteinExistence type="predicted"/>